<feature type="region of interest" description="Disordered" evidence="2">
    <location>
        <begin position="1"/>
        <end position="50"/>
    </location>
</feature>
<dbReference type="AlphaFoldDB" id="A0A368FZ69"/>
<feature type="compositionally biased region" description="Basic and acidic residues" evidence="2">
    <location>
        <begin position="16"/>
        <end position="26"/>
    </location>
</feature>
<name>A0A368FZ69_ANCCA</name>
<dbReference type="Proteomes" id="UP000252519">
    <property type="component" value="Unassembled WGS sequence"/>
</dbReference>
<reference evidence="3 4" key="1">
    <citation type="submission" date="2014-10" db="EMBL/GenBank/DDBJ databases">
        <title>Draft genome of the hookworm Ancylostoma caninum.</title>
        <authorList>
            <person name="Mitreva M."/>
        </authorList>
    </citation>
    <scope>NUCLEOTIDE SEQUENCE [LARGE SCALE GENOMIC DNA]</scope>
    <source>
        <strain evidence="3 4">Baltimore</strain>
    </source>
</reference>
<feature type="region of interest" description="Disordered" evidence="2">
    <location>
        <begin position="62"/>
        <end position="101"/>
    </location>
</feature>
<evidence type="ECO:0000256" key="1">
    <source>
        <dbReference type="SAM" id="Coils"/>
    </source>
</evidence>
<keyword evidence="4" id="KW-1185">Reference proteome</keyword>
<feature type="region of interest" description="Disordered" evidence="2">
    <location>
        <begin position="477"/>
        <end position="499"/>
    </location>
</feature>
<dbReference type="EMBL" id="JOJR01000569">
    <property type="protein sequence ID" value="RCN36309.1"/>
    <property type="molecule type" value="Genomic_DNA"/>
</dbReference>
<feature type="region of interest" description="Disordered" evidence="2">
    <location>
        <begin position="201"/>
        <end position="320"/>
    </location>
</feature>
<feature type="compositionally biased region" description="Basic and acidic residues" evidence="2">
    <location>
        <begin position="212"/>
        <end position="226"/>
    </location>
</feature>
<keyword evidence="1" id="KW-0175">Coiled coil</keyword>
<evidence type="ECO:0000256" key="2">
    <source>
        <dbReference type="SAM" id="MobiDB-lite"/>
    </source>
</evidence>
<proteinExistence type="predicted"/>
<accession>A0A368FZ69</accession>
<protein>
    <submittedName>
        <fullName evidence="3">Uncharacterized protein</fullName>
    </submittedName>
</protein>
<dbReference type="OrthoDB" id="5869732at2759"/>
<evidence type="ECO:0000313" key="3">
    <source>
        <dbReference type="EMBL" id="RCN36309.1"/>
    </source>
</evidence>
<feature type="compositionally biased region" description="Basic and acidic residues" evidence="2">
    <location>
        <begin position="234"/>
        <end position="250"/>
    </location>
</feature>
<sequence length="499" mass="53706">VNKKPPTPPEAASSPQRKESIARSEDIPTPLGITASEPPRSEHSFTSDEIPIEMAEKEAHYEAVESPIAEANYHEEAKERNAEGDHQIPSEPEETTRVSEVDVVIEPPTAAMNHMEHASEEEAAVETMTKDVIVADPNADAEEQLISPVPKSSEVDSVPVAEIASPGVPPPKAQEGGASLADELAGVFGGPSPAQLVGLPVEDMHAAPPVEHSAKEVADEPVKEVPAELPPVEKPVEKPSEVPPIEKRAENSQPAEAPLIDLGESPRKEVPENPPVEKVPENPPVEKAPESSPVENVAENPPTERPTGSPPVEEKPKPEKVSYENPLIDFHKNEGEPVKTTTTNIVTTERVHTERVTNHVHTNGIEQQAAPVITADLPGTVPAKEIDESVTRKVPTPPNEFILAIAQAHRLRREQEQREIDERKARIAAILAKSRDLSSGTPIVAGRTSPPRGETAQDVLKRLASNGNLPALQKLVARRTPEPPTIDQIAPEDPAPQAI</sequence>
<organism evidence="3 4">
    <name type="scientific">Ancylostoma caninum</name>
    <name type="common">Dog hookworm</name>
    <dbReference type="NCBI Taxonomy" id="29170"/>
    <lineage>
        <taxon>Eukaryota</taxon>
        <taxon>Metazoa</taxon>
        <taxon>Ecdysozoa</taxon>
        <taxon>Nematoda</taxon>
        <taxon>Chromadorea</taxon>
        <taxon>Rhabditida</taxon>
        <taxon>Rhabditina</taxon>
        <taxon>Rhabditomorpha</taxon>
        <taxon>Strongyloidea</taxon>
        <taxon>Ancylostomatidae</taxon>
        <taxon>Ancylostomatinae</taxon>
        <taxon>Ancylostoma</taxon>
    </lineage>
</organism>
<evidence type="ECO:0000313" key="4">
    <source>
        <dbReference type="Proteomes" id="UP000252519"/>
    </source>
</evidence>
<gene>
    <name evidence="3" type="ORF">ANCCAN_17819</name>
</gene>
<comment type="caution">
    <text evidence="3">The sequence shown here is derived from an EMBL/GenBank/DDBJ whole genome shotgun (WGS) entry which is preliminary data.</text>
</comment>
<feature type="non-terminal residue" evidence="3">
    <location>
        <position position="1"/>
    </location>
</feature>
<feature type="coiled-coil region" evidence="1">
    <location>
        <begin position="406"/>
        <end position="433"/>
    </location>
</feature>
<feature type="compositionally biased region" description="Basic and acidic residues" evidence="2">
    <location>
        <begin position="72"/>
        <end position="100"/>
    </location>
</feature>